<evidence type="ECO:0000313" key="3">
    <source>
        <dbReference type="Proteomes" id="UP001642487"/>
    </source>
</evidence>
<sequence length="156" mass="17405">MDSHKRLRSRRDQSSIFFIQVKIVGFPDGGVRQNEGGGDEQSDENVECGVGQEQESDGEKGENEENDPIFEDAAGENERLIAEEVEEEPERQHEEEDEEGNRVPEKGEEEDYEDDDGVVHTEVSEIDFDASESVVEVGRESEGAVIGDHTPWTAVP</sequence>
<evidence type="ECO:0000256" key="1">
    <source>
        <dbReference type="SAM" id="MobiDB-lite"/>
    </source>
</evidence>
<gene>
    <name evidence="2" type="ORF">CITCOLO1_LOCUS16928</name>
</gene>
<feature type="compositionally biased region" description="Acidic residues" evidence="1">
    <location>
        <begin position="107"/>
        <end position="116"/>
    </location>
</feature>
<protein>
    <submittedName>
        <fullName evidence="2">Uncharacterized protein</fullName>
    </submittedName>
</protein>
<reference evidence="2 3" key="1">
    <citation type="submission" date="2024-03" db="EMBL/GenBank/DDBJ databases">
        <authorList>
            <person name="Gkanogiannis A."/>
            <person name="Becerra Lopez-Lavalle L."/>
        </authorList>
    </citation>
    <scope>NUCLEOTIDE SEQUENCE [LARGE SCALE GENOMIC DNA]</scope>
</reference>
<dbReference type="Proteomes" id="UP001642487">
    <property type="component" value="Chromosome 6"/>
</dbReference>
<name>A0ABP0YXP1_9ROSI</name>
<feature type="region of interest" description="Disordered" evidence="1">
    <location>
        <begin position="24"/>
        <end position="156"/>
    </location>
</feature>
<accession>A0ABP0YXP1</accession>
<organism evidence="2 3">
    <name type="scientific">Citrullus colocynthis</name>
    <name type="common">colocynth</name>
    <dbReference type="NCBI Taxonomy" id="252529"/>
    <lineage>
        <taxon>Eukaryota</taxon>
        <taxon>Viridiplantae</taxon>
        <taxon>Streptophyta</taxon>
        <taxon>Embryophyta</taxon>
        <taxon>Tracheophyta</taxon>
        <taxon>Spermatophyta</taxon>
        <taxon>Magnoliopsida</taxon>
        <taxon>eudicotyledons</taxon>
        <taxon>Gunneridae</taxon>
        <taxon>Pentapetalae</taxon>
        <taxon>rosids</taxon>
        <taxon>fabids</taxon>
        <taxon>Cucurbitales</taxon>
        <taxon>Cucurbitaceae</taxon>
        <taxon>Benincaseae</taxon>
        <taxon>Citrullus</taxon>
    </lineage>
</organism>
<dbReference type="EMBL" id="OZ021740">
    <property type="protein sequence ID" value="CAK9324687.1"/>
    <property type="molecule type" value="Genomic_DNA"/>
</dbReference>
<evidence type="ECO:0000313" key="2">
    <source>
        <dbReference type="EMBL" id="CAK9324687.1"/>
    </source>
</evidence>
<keyword evidence="3" id="KW-1185">Reference proteome</keyword>
<feature type="compositionally biased region" description="Acidic residues" evidence="1">
    <location>
        <begin position="37"/>
        <end position="46"/>
    </location>
</feature>
<feature type="compositionally biased region" description="Acidic residues" evidence="1">
    <location>
        <begin position="64"/>
        <end position="75"/>
    </location>
</feature>
<feature type="compositionally biased region" description="Basic and acidic residues" evidence="1">
    <location>
        <begin position="90"/>
        <end position="106"/>
    </location>
</feature>
<proteinExistence type="predicted"/>